<dbReference type="HOGENOM" id="CLU_149830_1_0_10"/>
<comment type="caution">
    <text evidence="1">The sequence shown here is derived from an EMBL/GenBank/DDBJ whole genome shotgun (WGS) entry which is preliminary data.</text>
</comment>
<name>U2CYF8_9BACE</name>
<evidence type="ECO:0000313" key="1">
    <source>
        <dbReference type="EMBL" id="ERI89108.1"/>
    </source>
</evidence>
<gene>
    <name evidence="1" type="ORF">HMPREF1981_00124</name>
</gene>
<evidence type="ECO:0000313" key="2">
    <source>
        <dbReference type="Proteomes" id="UP000016496"/>
    </source>
</evidence>
<dbReference type="AlphaFoldDB" id="U2CYF8"/>
<dbReference type="Proteomes" id="UP000016496">
    <property type="component" value="Unassembled WGS sequence"/>
</dbReference>
<sequence>MWQRKDESRTSSWKPKLLKQMNMQLEELLRKPLWQMTGEEFLFLQNSSHQGENYAPAPVVETSKKRYEYGIRGIAKIFGCSIPTANRIKKSGKINAAITQIGRKIIIDADYALQLAQDRSMYKKKGGR</sequence>
<dbReference type="PATRIC" id="fig|1321819.3.peg.119"/>
<dbReference type="EMBL" id="AWSV01000009">
    <property type="protein sequence ID" value="ERI89108.1"/>
    <property type="molecule type" value="Genomic_DNA"/>
</dbReference>
<dbReference type="Pfam" id="PF12964">
    <property type="entry name" value="DUF3853"/>
    <property type="match status" value="1"/>
</dbReference>
<proteinExistence type="predicted"/>
<dbReference type="InterPro" id="IPR024363">
    <property type="entry name" value="DUF3853"/>
</dbReference>
<protein>
    <recommendedName>
        <fullName evidence="3">DUF3853 family protein</fullName>
    </recommendedName>
</protein>
<accession>U2CYF8</accession>
<evidence type="ECO:0008006" key="3">
    <source>
        <dbReference type="Google" id="ProtNLM"/>
    </source>
</evidence>
<reference evidence="1 2" key="1">
    <citation type="submission" date="2013-08" db="EMBL/GenBank/DDBJ databases">
        <authorList>
            <person name="Weinstock G."/>
            <person name="Sodergren E."/>
            <person name="Wylie T."/>
            <person name="Fulton L."/>
            <person name="Fulton R."/>
            <person name="Fronick C."/>
            <person name="O'Laughlin M."/>
            <person name="Godfrey J."/>
            <person name="Miner T."/>
            <person name="Herter B."/>
            <person name="Appelbaum E."/>
            <person name="Cordes M."/>
            <person name="Lek S."/>
            <person name="Wollam A."/>
            <person name="Pepin K.H."/>
            <person name="Palsikar V.B."/>
            <person name="Mitreva M."/>
            <person name="Wilson R.K."/>
        </authorList>
    </citation>
    <scope>NUCLEOTIDE SEQUENCE [LARGE SCALE GENOMIC DNA]</scope>
    <source>
        <strain evidence="1 2">F0041</strain>
    </source>
</reference>
<organism evidence="1 2">
    <name type="scientific">Bacteroides pyogenes F0041</name>
    <dbReference type="NCBI Taxonomy" id="1321819"/>
    <lineage>
        <taxon>Bacteria</taxon>
        <taxon>Pseudomonadati</taxon>
        <taxon>Bacteroidota</taxon>
        <taxon>Bacteroidia</taxon>
        <taxon>Bacteroidales</taxon>
        <taxon>Bacteroidaceae</taxon>
        <taxon>Bacteroides</taxon>
    </lineage>
</organism>